<evidence type="ECO:0000313" key="3">
    <source>
        <dbReference type="Proteomes" id="UP000663193"/>
    </source>
</evidence>
<dbReference type="VEuPathDB" id="FungiDB:JI435_106120"/>
<organism evidence="2 3">
    <name type="scientific">Phaeosphaeria nodorum (strain SN15 / ATCC MYA-4574 / FGSC 10173)</name>
    <name type="common">Glume blotch fungus</name>
    <name type="synonym">Parastagonospora nodorum</name>
    <dbReference type="NCBI Taxonomy" id="321614"/>
    <lineage>
        <taxon>Eukaryota</taxon>
        <taxon>Fungi</taxon>
        <taxon>Dikarya</taxon>
        <taxon>Ascomycota</taxon>
        <taxon>Pezizomycotina</taxon>
        <taxon>Dothideomycetes</taxon>
        <taxon>Pleosporomycetidae</taxon>
        <taxon>Pleosporales</taxon>
        <taxon>Pleosporineae</taxon>
        <taxon>Phaeosphaeriaceae</taxon>
        <taxon>Parastagonospora</taxon>
    </lineage>
</organism>
<feature type="compositionally biased region" description="Polar residues" evidence="1">
    <location>
        <begin position="293"/>
        <end position="302"/>
    </location>
</feature>
<dbReference type="EMBL" id="CP069039">
    <property type="protein sequence ID" value="QRD04673.1"/>
    <property type="molecule type" value="Genomic_DNA"/>
</dbReference>
<feature type="region of interest" description="Disordered" evidence="1">
    <location>
        <begin position="157"/>
        <end position="186"/>
    </location>
</feature>
<feature type="region of interest" description="Disordered" evidence="1">
    <location>
        <begin position="287"/>
        <end position="346"/>
    </location>
</feature>
<reference evidence="3" key="1">
    <citation type="journal article" date="2021" name="BMC Genomics">
        <title>Chromosome-level genome assembly and manually-curated proteome of model necrotroph Parastagonospora nodorum Sn15 reveals a genome-wide trove of candidate effector homologs, and redundancy of virulence-related functions within an accessory chromosome.</title>
        <authorList>
            <person name="Bertazzoni S."/>
            <person name="Jones D.A.B."/>
            <person name="Phan H.T."/>
            <person name="Tan K.-C."/>
            <person name="Hane J.K."/>
        </authorList>
    </citation>
    <scope>NUCLEOTIDE SEQUENCE [LARGE SCALE GENOMIC DNA]</scope>
    <source>
        <strain evidence="3">SN15 / ATCC MYA-4574 / FGSC 10173)</strain>
    </source>
</reference>
<feature type="compositionally biased region" description="Basic residues" evidence="1">
    <location>
        <begin position="305"/>
        <end position="322"/>
    </location>
</feature>
<evidence type="ECO:0000313" key="2">
    <source>
        <dbReference type="EMBL" id="QRD04673.1"/>
    </source>
</evidence>
<sequence length="517" mass="57028">MERPDKRERRISFNPEAVAFSPTTASARAAGVFSVPSKHDEMVQMGLEGSAILDEDATLESAQGMPSISGKEGNSSFVTLSIESLLAQGIPMEALMGALEEQHHASAQGFMNPSNITQGYFQDVAGPKNTWMPNYTFPLLPTEPDRNLVDIDELSAGLGLPSAKKEPRTEENPARTHKTRPPQGDPNALYGKLIDRALNKPLTASALAHYMKNQSESSEETVKASQDHHNPFVVYRTPKHEQPPALKVVLAPPGFGMQKPRMVTVEDEHIPTGPTIMQQNIAQVAPPGYFHQYPSQDQTGPSNPRHIRHASNRKRPRGYTRTKRTDQGPEPSAADIYPDDAHFKPNPQPFRQNYFSPPTYIPSPPVVQPEDPVSWPTPAEVYTNEPKAPVPIPAHPPQLFTPREIIASPTLHDRSAADNDVHSLLHDLPEPSIKTLITLNSFDLVGDDRSLSPDQRSGTRYGLVGGGIALGDSWAPPRKEEWGSSARYMNEPFRVRPRDHAGWGGWEWAIGKGWGKE</sequence>
<dbReference type="Proteomes" id="UP000663193">
    <property type="component" value="Chromosome 17"/>
</dbReference>
<evidence type="ECO:0000256" key="1">
    <source>
        <dbReference type="SAM" id="MobiDB-lite"/>
    </source>
</evidence>
<feature type="compositionally biased region" description="Basic and acidic residues" evidence="1">
    <location>
        <begin position="163"/>
        <end position="174"/>
    </location>
</feature>
<name>A0A7U2FG48_PHANO</name>
<accession>A0A7U2FG48</accession>
<keyword evidence="3" id="KW-1185">Reference proteome</keyword>
<gene>
    <name evidence="2" type="ORF">JI435_106120</name>
</gene>
<protein>
    <submittedName>
        <fullName evidence="2">Uncharacterized protein</fullName>
    </submittedName>
</protein>
<proteinExistence type="predicted"/>
<dbReference type="AlphaFoldDB" id="A0A7U2FG48"/>
<dbReference type="OrthoDB" id="3673077at2759"/>